<dbReference type="AlphaFoldDB" id="A0A557SEU5"/>
<reference evidence="2 3" key="1">
    <citation type="submission" date="2019-07" db="EMBL/GenBank/DDBJ databases">
        <title>The pathways for chlorine oxyanion respiration interact through the shared metabolite chlorate.</title>
        <authorList>
            <person name="Barnum T.P."/>
            <person name="Cheng Y."/>
            <person name="Hill K.A."/>
            <person name="Lucas L.N."/>
            <person name="Carlson H.K."/>
            <person name="Coates J.D."/>
        </authorList>
    </citation>
    <scope>NUCLEOTIDE SEQUENCE [LARGE SCALE GENOMIC DNA]</scope>
    <source>
        <strain evidence="2 3">BK-1</strain>
    </source>
</reference>
<sequence length="617" mass="69030">MNIIIEQLSDAVNLLTEAEATLESAVVALESGDVGAHWENEAIEAAQFIHKSDLCIFNRLRARLKKANKDSQITDWTKAVKKLSHDGEETSSHADELVALVRDKAELFHNEKGDGYATFYQNEHTETWALGSCGFLEWLEYRAFKELGFTPTETSTKAAISTLKGYAKHEGEQREVYLRCAAHDDGYLIDMTNDQWQAVEVLPSGWRVIDNPPVRFIRSSTASALPSPTSGNIDLLWRHINISKPNRTLVLAFLLESWRPELPFTILEISGEQGSAKSSTHERLRQLSDPNSIPLRTAPKDVQDVFVAASNNWQASFENMSTLPPKMQDALCTLATGGGFAARKLYSDADESVIEVKRPVIINCIVAIATRPDLIDRTIHLDLPRIDTYKGRKELDEAFSQDSPSIFAGLLDIFVSVLRELPKVHIEKPPRMADFARLGEAVHRVLGIESSFTAIYRDNRAESLSRSLESSPAALAIQELIRDRSRWTGTVKRLKELLEERYHQDGEGWPRSPHGLGKILRRMAPALRAMNIDVSFDPVRHRDGWHVDICSIPIISESGNKVHKVHKFTDDTEKGAKNGANDSDRELVNFVNIDSETKKTSNGDIPDGYSSQAEVTI</sequence>
<organism evidence="2 3">
    <name type="scientific">Sedimenticola selenatireducens</name>
    <dbReference type="NCBI Taxonomy" id="191960"/>
    <lineage>
        <taxon>Bacteria</taxon>
        <taxon>Pseudomonadati</taxon>
        <taxon>Pseudomonadota</taxon>
        <taxon>Gammaproteobacteria</taxon>
        <taxon>Chromatiales</taxon>
        <taxon>Sedimenticolaceae</taxon>
        <taxon>Sedimenticola</taxon>
    </lineage>
</organism>
<protein>
    <recommendedName>
        <fullName evidence="4">ATP-binding protein</fullName>
    </recommendedName>
</protein>
<accession>A0A557SEU5</accession>
<dbReference type="EMBL" id="VMNH01000007">
    <property type="protein sequence ID" value="TVO75891.1"/>
    <property type="molecule type" value="Genomic_DNA"/>
</dbReference>
<evidence type="ECO:0000256" key="1">
    <source>
        <dbReference type="SAM" id="MobiDB-lite"/>
    </source>
</evidence>
<name>A0A557SEU5_9GAMM</name>
<proteinExistence type="predicted"/>
<evidence type="ECO:0000313" key="3">
    <source>
        <dbReference type="Proteomes" id="UP000316649"/>
    </source>
</evidence>
<dbReference type="Proteomes" id="UP000316649">
    <property type="component" value="Unassembled WGS sequence"/>
</dbReference>
<evidence type="ECO:0000313" key="2">
    <source>
        <dbReference type="EMBL" id="TVO75891.1"/>
    </source>
</evidence>
<dbReference type="OrthoDB" id="784829at2"/>
<dbReference type="RefSeq" id="WP_144358471.1">
    <property type="nucleotide sequence ID" value="NZ_VMNH01000007.1"/>
</dbReference>
<gene>
    <name evidence="2" type="ORF">FHP88_07785</name>
</gene>
<comment type="caution">
    <text evidence="2">The sequence shown here is derived from an EMBL/GenBank/DDBJ whole genome shotgun (WGS) entry which is preliminary data.</text>
</comment>
<keyword evidence="3" id="KW-1185">Reference proteome</keyword>
<feature type="region of interest" description="Disordered" evidence="1">
    <location>
        <begin position="597"/>
        <end position="617"/>
    </location>
</feature>
<evidence type="ECO:0008006" key="4">
    <source>
        <dbReference type="Google" id="ProtNLM"/>
    </source>
</evidence>